<dbReference type="InterPro" id="IPR050300">
    <property type="entry name" value="GDXG_lipolytic_enzyme"/>
</dbReference>
<dbReference type="RefSeq" id="WP_260421067.1">
    <property type="nucleotide sequence ID" value="NZ_JACHJG010000020.1"/>
</dbReference>
<dbReference type="AlphaFoldDB" id="A0A7W7LHZ0"/>
<dbReference type="InterPro" id="IPR013094">
    <property type="entry name" value="AB_hydrolase_3"/>
</dbReference>
<dbReference type="PANTHER" id="PTHR48081">
    <property type="entry name" value="AB HYDROLASE SUPERFAMILY PROTEIN C4A8.06C"/>
    <property type="match status" value="1"/>
</dbReference>
<protein>
    <submittedName>
        <fullName evidence="4">Acetyl esterase/lipase</fullName>
    </submittedName>
</protein>
<name>A0A7W7LHZ0_STRNE</name>
<proteinExistence type="inferred from homology"/>
<dbReference type="InterPro" id="IPR002168">
    <property type="entry name" value="Lipase_GDXG_HIS_AS"/>
</dbReference>
<gene>
    <name evidence="4" type="ORF">FHS38_006614</name>
</gene>
<dbReference type="InterPro" id="IPR029058">
    <property type="entry name" value="AB_hydrolase_fold"/>
</dbReference>
<dbReference type="Gene3D" id="3.40.50.1820">
    <property type="entry name" value="alpha/beta hydrolase"/>
    <property type="match status" value="1"/>
</dbReference>
<dbReference type="EMBL" id="JACHJG010000020">
    <property type="protein sequence ID" value="MBB4890529.1"/>
    <property type="molecule type" value="Genomic_DNA"/>
</dbReference>
<evidence type="ECO:0000256" key="1">
    <source>
        <dbReference type="ARBA" id="ARBA00010515"/>
    </source>
</evidence>
<keyword evidence="2" id="KW-0378">Hydrolase</keyword>
<evidence type="ECO:0000313" key="5">
    <source>
        <dbReference type="Proteomes" id="UP000556436"/>
    </source>
</evidence>
<dbReference type="Pfam" id="PF07859">
    <property type="entry name" value="Abhydrolase_3"/>
    <property type="match status" value="1"/>
</dbReference>
<evidence type="ECO:0000313" key="4">
    <source>
        <dbReference type="EMBL" id="MBB4890529.1"/>
    </source>
</evidence>
<accession>A0A7W7LHZ0</accession>
<dbReference type="SUPFAM" id="SSF53474">
    <property type="entry name" value="alpha/beta-Hydrolases"/>
    <property type="match status" value="1"/>
</dbReference>
<keyword evidence="5" id="KW-1185">Reference proteome</keyword>
<dbReference type="Proteomes" id="UP000556436">
    <property type="component" value="Unassembled WGS sequence"/>
</dbReference>
<dbReference type="PANTHER" id="PTHR48081:SF8">
    <property type="entry name" value="ALPHA_BETA HYDROLASE FOLD-3 DOMAIN-CONTAINING PROTEIN-RELATED"/>
    <property type="match status" value="1"/>
</dbReference>
<evidence type="ECO:0000259" key="3">
    <source>
        <dbReference type="Pfam" id="PF07859"/>
    </source>
</evidence>
<comment type="caution">
    <text evidence="4">The sequence shown here is derived from an EMBL/GenBank/DDBJ whole genome shotgun (WGS) entry which is preliminary data.</text>
</comment>
<reference evidence="4 5" key="1">
    <citation type="submission" date="2020-08" db="EMBL/GenBank/DDBJ databases">
        <title>Genomic Encyclopedia of Type Strains, Phase III (KMG-III): the genomes of soil and plant-associated and newly described type strains.</title>
        <authorList>
            <person name="Whitman W."/>
        </authorList>
    </citation>
    <scope>NUCLEOTIDE SEQUENCE [LARGE SCALE GENOMIC DNA]</scope>
    <source>
        <strain evidence="4 5">CECT 3265</strain>
    </source>
</reference>
<feature type="domain" description="Alpha/beta hydrolase fold-3" evidence="3">
    <location>
        <begin position="77"/>
        <end position="280"/>
    </location>
</feature>
<sequence length="315" mass="33192">MNVHPELADVLAALPEFDPLADPVATRTHLRGVLAATPSREDPHLVTEDLTIPGPAGDLRLRLYRPTGGTPASRPAVLYFHGGAFISGDLDTGDTNCRDICRAADAVVVSVDYRLAPEHPYPAGFDDCYAALLWTGANTAALGVDPNRIAVSGRSAGGSLAAATALASRDRGGPALAYQLLLVPAVDDRCDQASVDAVTDGRVIDGRVVRGMWPLYLGPRAADQYAAPARATSLAGLPPTYLMVCEQDPLRDQGLDYARRLILAGVPTEIHHVPGAFHLFEGYAPTSSPARRSTVAWTSALAAALRSEGRKAEAS</sequence>
<dbReference type="GO" id="GO:0016787">
    <property type="term" value="F:hydrolase activity"/>
    <property type="evidence" value="ECO:0007669"/>
    <property type="project" value="UniProtKB-KW"/>
</dbReference>
<evidence type="ECO:0000256" key="2">
    <source>
        <dbReference type="ARBA" id="ARBA00022801"/>
    </source>
</evidence>
<dbReference type="PROSITE" id="PS01173">
    <property type="entry name" value="LIPASE_GDXG_HIS"/>
    <property type="match status" value="1"/>
</dbReference>
<organism evidence="4 5">
    <name type="scientific">Streptomyces netropsis</name>
    <name type="common">Streptoverticillium netropsis</name>
    <dbReference type="NCBI Taxonomy" id="55404"/>
    <lineage>
        <taxon>Bacteria</taxon>
        <taxon>Bacillati</taxon>
        <taxon>Actinomycetota</taxon>
        <taxon>Actinomycetes</taxon>
        <taxon>Kitasatosporales</taxon>
        <taxon>Streptomycetaceae</taxon>
        <taxon>Streptomyces</taxon>
    </lineage>
</organism>
<comment type="similarity">
    <text evidence="1">Belongs to the 'GDXG' lipolytic enzyme family.</text>
</comment>